<dbReference type="Pfam" id="PF24081">
    <property type="entry name" value="PH_SLA1"/>
    <property type="match status" value="1"/>
</dbReference>
<feature type="compositionally biased region" description="Basic and acidic residues" evidence="12">
    <location>
        <begin position="411"/>
        <end position="447"/>
    </location>
</feature>
<dbReference type="GO" id="GO:0043130">
    <property type="term" value="F:ubiquitin binding"/>
    <property type="evidence" value="ECO:0007669"/>
    <property type="project" value="InterPro"/>
</dbReference>
<dbReference type="Proteomes" id="UP000521872">
    <property type="component" value="Unassembled WGS sequence"/>
</dbReference>
<dbReference type="Pfam" id="PF14604">
    <property type="entry name" value="SH3_9"/>
    <property type="match status" value="1"/>
</dbReference>
<dbReference type="GO" id="GO:0005886">
    <property type="term" value="C:plasma membrane"/>
    <property type="evidence" value="ECO:0007669"/>
    <property type="project" value="UniProtKB-SubCell"/>
</dbReference>
<evidence type="ECO:0000256" key="4">
    <source>
        <dbReference type="ARBA" id="ARBA00007948"/>
    </source>
</evidence>
<feature type="domain" description="SH3" evidence="13">
    <location>
        <begin position="73"/>
        <end position="133"/>
    </location>
</feature>
<feature type="domain" description="SH3" evidence="13">
    <location>
        <begin position="339"/>
        <end position="399"/>
    </location>
</feature>
<dbReference type="PROSITE" id="PS50002">
    <property type="entry name" value="SH3"/>
    <property type="match status" value="3"/>
</dbReference>
<feature type="region of interest" description="Disordered" evidence="12">
    <location>
        <begin position="689"/>
        <end position="708"/>
    </location>
</feature>
<feature type="compositionally biased region" description="Low complexity" evidence="12">
    <location>
        <begin position="817"/>
        <end position="828"/>
    </location>
</feature>
<feature type="compositionally biased region" description="Polar residues" evidence="12">
    <location>
        <begin position="394"/>
        <end position="405"/>
    </location>
</feature>
<feature type="compositionally biased region" description="Polar residues" evidence="12">
    <location>
        <begin position="314"/>
        <end position="327"/>
    </location>
</feature>
<dbReference type="Pfam" id="PF00018">
    <property type="entry name" value="SH3_1"/>
    <property type="match status" value="2"/>
</dbReference>
<evidence type="ECO:0000256" key="11">
    <source>
        <dbReference type="PROSITE-ProRule" id="PRU00192"/>
    </source>
</evidence>
<keyword evidence="9" id="KW-0009">Actin-binding</keyword>
<feature type="compositionally biased region" description="Acidic residues" evidence="12">
    <location>
        <begin position="329"/>
        <end position="339"/>
    </location>
</feature>
<feature type="region of interest" description="Disordered" evidence="12">
    <location>
        <begin position="719"/>
        <end position="886"/>
    </location>
</feature>
<feature type="compositionally biased region" description="Polar residues" evidence="12">
    <location>
        <begin position="766"/>
        <end position="782"/>
    </location>
</feature>
<dbReference type="PANTHER" id="PTHR15735:SF21">
    <property type="entry name" value="PROTEIN NERVOUS WRECK"/>
    <property type="match status" value="1"/>
</dbReference>
<dbReference type="PRINTS" id="PR00452">
    <property type="entry name" value="SH3DOMAIN"/>
</dbReference>
<evidence type="ECO:0000256" key="1">
    <source>
        <dbReference type="ARBA" id="ARBA00004125"/>
    </source>
</evidence>
<evidence type="ECO:0000259" key="13">
    <source>
        <dbReference type="PROSITE" id="PS50002"/>
    </source>
</evidence>
<feature type="region of interest" description="Disordered" evidence="12">
    <location>
        <begin position="284"/>
        <end position="339"/>
    </location>
</feature>
<feature type="region of interest" description="Disordered" evidence="12">
    <location>
        <begin position="1107"/>
        <end position="1136"/>
    </location>
</feature>
<evidence type="ECO:0000256" key="7">
    <source>
        <dbReference type="ARBA" id="ARBA00022583"/>
    </source>
</evidence>
<gene>
    <name evidence="14" type="ORF">D9613_005235</name>
</gene>
<evidence type="ECO:0000313" key="15">
    <source>
        <dbReference type="Proteomes" id="UP000521872"/>
    </source>
</evidence>
<dbReference type="Gene3D" id="2.30.30.40">
    <property type="entry name" value="SH3 Domains"/>
    <property type="match status" value="3"/>
</dbReference>
<keyword evidence="10" id="KW-0963">Cytoplasm</keyword>
<dbReference type="InterPro" id="IPR036028">
    <property type="entry name" value="SH3-like_dom_sf"/>
</dbReference>
<feature type="compositionally biased region" description="Low complexity" evidence="12">
    <location>
        <begin position="482"/>
        <end position="500"/>
    </location>
</feature>
<keyword evidence="7" id="KW-0254">Endocytosis</keyword>
<keyword evidence="15" id="KW-1185">Reference proteome</keyword>
<dbReference type="SUPFAM" id="SSF50044">
    <property type="entry name" value="SH3-domain"/>
    <property type="match status" value="3"/>
</dbReference>
<dbReference type="CDD" id="cd11773">
    <property type="entry name" value="SH3_Sla1p_1"/>
    <property type="match status" value="1"/>
</dbReference>
<evidence type="ECO:0000256" key="10">
    <source>
        <dbReference type="ARBA" id="ARBA00023212"/>
    </source>
</evidence>
<keyword evidence="10" id="KW-0206">Cytoskeleton</keyword>
<comment type="caution">
    <text evidence="14">The sequence shown here is derived from an EMBL/GenBank/DDBJ whole genome shotgun (WGS) entry which is preliminary data.</text>
</comment>
<evidence type="ECO:0000256" key="3">
    <source>
        <dbReference type="ARBA" id="ARBA00004413"/>
    </source>
</evidence>
<feature type="region of interest" description="Disordered" evidence="12">
    <location>
        <begin position="1056"/>
        <end position="1095"/>
    </location>
</feature>
<proteinExistence type="inferred from homology"/>
<dbReference type="Gene3D" id="2.30.30.700">
    <property type="entry name" value="SLA1 homology domain 1"/>
    <property type="match status" value="1"/>
</dbReference>
<dbReference type="Gene3D" id="2.30.29.30">
    <property type="entry name" value="Pleckstrin-homology domain (PH domain)/Phosphotyrosine-binding domain (PTB)"/>
    <property type="match status" value="1"/>
</dbReference>
<dbReference type="InterPro" id="IPR001452">
    <property type="entry name" value="SH3_domain"/>
</dbReference>
<dbReference type="GO" id="GO:0003779">
    <property type="term" value="F:actin binding"/>
    <property type="evidence" value="ECO:0007669"/>
    <property type="project" value="UniProtKB-KW"/>
</dbReference>
<feature type="compositionally biased region" description="Low complexity" evidence="12">
    <location>
        <begin position="1080"/>
        <end position="1090"/>
    </location>
</feature>
<organism evidence="14 15">
    <name type="scientific">Agrocybe pediades</name>
    <dbReference type="NCBI Taxonomy" id="84607"/>
    <lineage>
        <taxon>Eukaryota</taxon>
        <taxon>Fungi</taxon>
        <taxon>Dikarya</taxon>
        <taxon>Basidiomycota</taxon>
        <taxon>Agaricomycotina</taxon>
        <taxon>Agaricomycetes</taxon>
        <taxon>Agaricomycetidae</taxon>
        <taxon>Agaricales</taxon>
        <taxon>Agaricineae</taxon>
        <taxon>Strophariaceae</taxon>
        <taxon>Agrocybe</taxon>
    </lineage>
</organism>
<feature type="compositionally biased region" description="Low complexity" evidence="12">
    <location>
        <begin position="1057"/>
        <end position="1070"/>
    </location>
</feature>
<dbReference type="GO" id="GO:0010008">
    <property type="term" value="C:endosome membrane"/>
    <property type="evidence" value="ECO:0007669"/>
    <property type="project" value="UniProtKB-SubCell"/>
</dbReference>
<feature type="region of interest" description="Disordered" evidence="12">
    <location>
        <begin position="393"/>
        <end position="537"/>
    </location>
</feature>
<dbReference type="PANTHER" id="PTHR15735">
    <property type="entry name" value="FCH AND DOUBLE SH3 DOMAINS PROTEIN"/>
    <property type="match status" value="1"/>
</dbReference>
<feature type="domain" description="SH3" evidence="13">
    <location>
        <begin position="8"/>
        <end position="69"/>
    </location>
</feature>
<evidence type="ECO:0000256" key="6">
    <source>
        <dbReference type="ARBA" id="ARBA00022443"/>
    </source>
</evidence>
<dbReference type="EMBL" id="JAACJL010000016">
    <property type="protein sequence ID" value="KAF4619554.1"/>
    <property type="molecule type" value="Genomic_DNA"/>
</dbReference>
<dbReference type="InterPro" id="IPR011993">
    <property type="entry name" value="PH-like_dom_sf"/>
</dbReference>
<evidence type="ECO:0000256" key="9">
    <source>
        <dbReference type="ARBA" id="ARBA00023203"/>
    </source>
</evidence>
<dbReference type="GO" id="GO:0006897">
    <property type="term" value="P:endocytosis"/>
    <property type="evidence" value="ECO:0007669"/>
    <property type="project" value="UniProtKB-KW"/>
</dbReference>
<dbReference type="GO" id="GO:0030674">
    <property type="term" value="F:protein-macromolecule adaptor activity"/>
    <property type="evidence" value="ECO:0007669"/>
    <property type="project" value="InterPro"/>
</dbReference>
<evidence type="ECO:0000256" key="8">
    <source>
        <dbReference type="ARBA" id="ARBA00022753"/>
    </source>
</evidence>
<evidence type="ECO:0000256" key="2">
    <source>
        <dbReference type="ARBA" id="ARBA00004134"/>
    </source>
</evidence>
<feature type="compositionally biased region" description="Low complexity" evidence="12">
    <location>
        <begin position="783"/>
        <end position="806"/>
    </location>
</feature>
<dbReference type="Gene3D" id="1.10.150.50">
    <property type="entry name" value="Transcription Factor, Ets-1"/>
    <property type="match status" value="1"/>
</dbReference>
<dbReference type="InterPro" id="IPR056996">
    <property type="entry name" value="PH_SLA1"/>
</dbReference>
<feature type="compositionally biased region" description="Basic and acidic residues" evidence="12">
    <location>
        <begin position="699"/>
        <end position="708"/>
    </location>
</feature>
<reference evidence="14 15" key="1">
    <citation type="submission" date="2019-12" db="EMBL/GenBank/DDBJ databases">
        <authorList>
            <person name="Floudas D."/>
            <person name="Bentzer J."/>
            <person name="Ahren D."/>
            <person name="Johansson T."/>
            <person name="Persson P."/>
            <person name="Tunlid A."/>
        </authorList>
    </citation>
    <scope>NUCLEOTIDE SEQUENCE [LARGE SCALE GENOMIC DNA]</scope>
    <source>
        <strain evidence="14 15">CBS 102.39</strain>
    </source>
</reference>
<dbReference type="GO" id="GO:0030479">
    <property type="term" value="C:actin cortical patch"/>
    <property type="evidence" value="ECO:0007669"/>
    <property type="project" value="UniProtKB-SubCell"/>
</dbReference>
<sequence>MASHDPSHYLAVLKASYDYEPQSDDEVAIKEDQLLLLVEKVDEDWWKVKIKAATQEADSPVGLVPAAYVEQAEHISIVKALYDYEAAAPGELSVAEDDLLMVFETEDDWILVQDSKAGKAGYVPGNYVEVVEEEEEQPAAAPAVSRIVVPDSVSPVLHDASYSSLIQFQPPRPVSSYVDPADRVASSKVTADDIQTWSVSEIDKKGKKKKGTLGIGNGAVFFASEADKTPVQKWQTKDVKSVSSEKSKHITIDIGGPNPTTLHFHTGSKDTADSIISKFNTSKALAAGQSHEDEDVHQPPPTPELASREPRNVHFSTTSTIIPSSQDVAAEDEESPVDEPDAEAIALYDFQADGEDELSVTEGEALIILEKDGDEWWKCRNSRGDVGVVPASYLETTSGSGTNHLPQESAAQREREAAEREAQELARRQEEEEEHERERERRRREQEEQQQAAAAARKLEAQQKAKQAAAAAEAERRKRQEAAASRAASPPAAAKSPARQQDQERPKSSGAASTSTRNSIEVSPVTRPPPDKTRIWHDRTGQFKVEAAFLGFNNGKLRLHKVNGVIVEVPSEKMSLEDMRYAERLLNKSRRPTNPTRVPTDDDNVPLAITHPKAAAVVPPPKKAPQIDWFDFFLSAGCDLDDCTRYASSFERDKIDETLLSDITESTMRSLGLREGDIIRVRKAIEKRKPTDNLQKPSAHIEEQLRRDKELAERLQAEETANAPRAPAPNLFAGPGGVLKAPRRGRPQTTKSVPLDNVDIKAIPSTPDQILRTTSPQSATLQTPSLPARPASAAVARPSSTAPVASGFDDDAWTNRPSSTKPVKAASPAPVPPPPPTPPVQVQPPPPAPTAAPATLPPATTPTPAAASPSPAGATNSTPSMTKSPDADLFDQIARLSALRQNSTPQQPANPSPAPAFNAAPAHASFRAGLGMSTSPLPMGQLTTAQPSLSPLPSAPYNGPRGPFAPVPANQGLLQPLIPTQTGFNGFIPTKPVTSPFTNQLSPPNFLSQQPTGFPASQPLMSQPTGMFSTFNPNPSFQGNGGGFTPVQNHVTGFIPSNNGSNFGNMNGFSSPPPVPPLPSANQNNNNNNNTSPANVFAQMKSGTFATEDNATSNSNLGLNGQTPGWGQSYQGYTGY</sequence>
<dbReference type="Pfam" id="PF03983">
    <property type="entry name" value="SHD1"/>
    <property type="match status" value="1"/>
</dbReference>
<name>A0A8H4QZ96_9AGAR</name>
<accession>A0A8H4QZ96</accession>
<feature type="compositionally biased region" description="Basic and acidic residues" evidence="12">
    <location>
        <begin position="237"/>
        <end position="251"/>
    </location>
</feature>
<dbReference type="InterPro" id="IPR007131">
    <property type="entry name" value="SHD1"/>
</dbReference>
<protein>
    <recommendedName>
        <fullName evidence="5">Actin cytoskeleton-regulatory complex protein SLA1</fullName>
    </recommendedName>
</protein>
<feature type="compositionally biased region" description="Low complexity" evidence="12">
    <location>
        <begin position="862"/>
        <end position="880"/>
    </location>
</feature>
<feature type="compositionally biased region" description="Pro residues" evidence="12">
    <location>
        <begin position="829"/>
        <end position="861"/>
    </location>
</feature>
<dbReference type="InterPro" id="IPR035800">
    <property type="entry name" value="Sla1_SH3_1"/>
</dbReference>
<dbReference type="SMART" id="SM00326">
    <property type="entry name" value="SH3"/>
    <property type="match status" value="3"/>
</dbReference>
<evidence type="ECO:0000256" key="12">
    <source>
        <dbReference type="SAM" id="MobiDB-lite"/>
    </source>
</evidence>
<feature type="compositionally biased region" description="Polar residues" evidence="12">
    <location>
        <begin position="510"/>
        <end position="521"/>
    </location>
</feature>
<dbReference type="AlphaFoldDB" id="A0A8H4QZ96"/>
<dbReference type="CDD" id="cd00174">
    <property type="entry name" value="SH3"/>
    <property type="match status" value="1"/>
</dbReference>
<dbReference type="GO" id="GO:0042802">
    <property type="term" value="F:identical protein binding"/>
    <property type="evidence" value="ECO:0007669"/>
    <property type="project" value="InterPro"/>
</dbReference>
<dbReference type="InterPro" id="IPR013761">
    <property type="entry name" value="SAM/pointed_sf"/>
</dbReference>
<keyword evidence="6 11" id="KW-0728">SH3 domain</keyword>
<comment type="similarity">
    <text evidence="4">Belongs to the SLA1 family.</text>
</comment>
<evidence type="ECO:0000313" key="14">
    <source>
        <dbReference type="EMBL" id="KAF4619554.1"/>
    </source>
</evidence>
<feature type="region of interest" description="Disordered" evidence="12">
    <location>
        <begin position="237"/>
        <end position="267"/>
    </location>
</feature>
<comment type="subcellular location">
    <subcellularLocation>
        <location evidence="3">Cell membrane</location>
        <topology evidence="3">Peripheral membrane protein</topology>
        <orientation evidence="3">Cytoplasmic side</orientation>
    </subcellularLocation>
    <subcellularLocation>
        <location evidence="2">Cytoplasm</location>
        <location evidence="2">Cytoskeleton</location>
        <location evidence="2">Actin patch</location>
    </subcellularLocation>
    <subcellularLocation>
        <location evidence="1">Endosome membrane</location>
        <topology evidence="1">Peripheral membrane protein</topology>
        <orientation evidence="1">Cytoplasmic side</orientation>
    </subcellularLocation>
</comment>
<evidence type="ECO:0000256" key="5">
    <source>
        <dbReference type="ARBA" id="ARBA00020357"/>
    </source>
</evidence>
<keyword evidence="8" id="KW-0967">Endosome</keyword>